<accession>A0ABN9TG56</accession>
<organism evidence="1 2">
    <name type="scientific">Prorocentrum cordatum</name>
    <dbReference type="NCBI Taxonomy" id="2364126"/>
    <lineage>
        <taxon>Eukaryota</taxon>
        <taxon>Sar</taxon>
        <taxon>Alveolata</taxon>
        <taxon>Dinophyceae</taxon>
        <taxon>Prorocentrales</taxon>
        <taxon>Prorocentraceae</taxon>
        <taxon>Prorocentrum</taxon>
    </lineage>
</organism>
<sequence length="616" mass="69493">MPASSVAARLRKAIATRDRKRKASFERWVKKPWVKAAWVAKAREVVQELKWEVSKYMGNAKEANRRADLVTTVLNKNKSVISALRPLEKLQKLTSQRNRFCRTARPAEVARYWWCATSPKQRGSDSLFWLENGSRLLAIQSAPLPVLPRPSMASAPAASVATLGEVAYDAVGDAKLTFEEALPMVSGCKMDYHPQKAIKKDRLSIAGDLTIFDLPIIPISRGISTKLVAFADVISSYEGALNFAQIHEFCCQGRYKDLQAPLSFKHEPVVPYTMQIFITRQKPEAHKIDYGNNCRLGSAAFQLMLKKLEGFQIRYFTLKPQNERKQPLAEDERVAGYKFIREKGPRSNNRNQFMEWTDTQVETALRNYQKGRTNAKPIARWTLTLEDVALWFLNNVLKHMIGNLHMHGILWCGKSRAGKSNCSKTLAFLHSAFNVQRTGSDAEIAFLTVKHMDFFKAEPTTEVLPGIFDDGLLQKRPADILKSFLNPKEEDALLWARWGGCAFEQKSSGQAVANPYDREAERAALAAATLAATVGAYQSVAPKSRAAYSDKSKDPPRFSAERFNAHYKHLKLSHGIVSHDAEQWAVVDRVRVVRPNGRTETLLKQKRHAVLRWLVA</sequence>
<comment type="caution">
    <text evidence="1">The sequence shown here is derived from an EMBL/GenBank/DDBJ whole genome shotgun (WGS) entry which is preliminary data.</text>
</comment>
<protein>
    <submittedName>
        <fullName evidence="1">Uncharacterized protein</fullName>
    </submittedName>
</protein>
<reference evidence="1" key="1">
    <citation type="submission" date="2023-10" db="EMBL/GenBank/DDBJ databases">
        <authorList>
            <person name="Chen Y."/>
            <person name="Shah S."/>
            <person name="Dougan E. K."/>
            <person name="Thang M."/>
            <person name="Chan C."/>
        </authorList>
    </citation>
    <scope>NUCLEOTIDE SEQUENCE [LARGE SCALE GENOMIC DNA]</scope>
</reference>
<proteinExistence type="predicted"/>
<name>A0ABN9TG56_9DINO</name>
<gene>
    <name evidence="1" type="ORF">PCOR1329_LOCUS38278</name>
</gene>
<evidence type="ECO:0000313" key="1">
    <source>
        <dbReference type="EMBL" id="CAK0844111.1"/>
    </source>
</evidence>
<evidence type="ECO:0000313" key="2">
    <source>
        <dbReference type="Proteomes" id="UP001189429"/>
    </source>
</evidence>
<keyword evidence="2" id="KW-1185">Reference proteome</keyword>
<dbReference type="EMBL" id="CAUYUJ010014633">
    <property type="protein sequence ID" value="CAK0844111.1"/>
    <property type="molecule type" value="Genomic_DNA"/>
</dbReference>
<dbReference type="Proteomes" id="UP001189429">
    <property type="component" value="Unassembled WGS sequence"/>
</dbReference>